<proteinExistence type="predicted"/>
<name>A0A7S3QJJ1_9STRA</name>
<gene>
    <name evidence="1" type="ORF">CDEB00056_LOCUS23901</name>
</gene>
<dbReference type="EMBL" id="HBIO01031184">
    <property type="protein sequence ID" value="CAE0479048.1"/>
    <property type="molecule type" value="Transcribed_RNA"/>
</dbReference>
<sequence length="256" mass="28205">MGLDLGLMGRLRPAYLMRRGHQPHKKVTAEKVYGFLTNPNSHLVTIASDTQPIAYLTHVTGTTNVHVLYGFSPIIDNPFQLEKPKLIRALIRDLETDTDHAPGLMCLPASIVEVHAVEVPKDDFYFGKLTDAAIDKSVPWCRTGNAQGAMQNDKKEDLAMMKIIPVPLYTVLDSFEHGLSVAEVAERMNFLDDLESKDYLKHDIVLCKACAITYGVTDRDRIPTIAAGGFANIPTASDKVWAVGCTVQICPNLDSP</sequence>
<evidence type="ECO:0000313" key="1">
    <source>
        <dbReference type="EMBL" id="CAE0479048.1"/>
    </source>
</evidence>
<protein>
    <submittedName>
        <fullName evidence="1">Uncharacterized protein</fullName>
    </submittedName>
</protein>
<organism evidence="1">
    <name type="scientific">Chaetoceros debilis</name>
    <dbReference type="NCBI Taxonomy" id="122233"/>
    <lineage>
        <taxon>Eukaryota</taxon>
        <taxon>Sar</taxon>
        <taxon>Stramenopiles</taxon>
        <taxon>Ochrophyta</taxon>
        <taxon>Bacillariophyta</taxon>
        <taxon>Coscinodiscophyceae</taxon>
        <taxon>Chaetocerotophycidae</taxon>
        <taxon>Chaetocerotales</taxon>
        <taxon>Chaetocerotaceae</taxon>
        <taxon>Chaetoceros</taxon>
    </lineage>
</organism>
<reference evidence="1" key="1">
    <citation type="submission" date="2021-01" db="EMBL/GenBank/DDBJ databases">
        <authorList>
            <person name="Corre E."/>
            <person name="Pelletier E."/>
            <person name="Niang G."/>
            <person name="Scheremetjew M."/>
            <person name="Finn R."/>
            <person name="Kale V."/>
            <person name="Holt S."/>
            <person name="Cochrane G."/>
            <person name="Meng A."/>
            <person name="Brown T."/>
            <person name="Cohen L."/>
        </authorList>
    </citation>
    <scope>NUCLEOTIDE SEQUENCE</scope>
    <source>
        <strain evidence="1">MM31A-1</strain>
    </source>
</reference>
<dbReference type="AlphaFoldDB" id="A0A7S3QJJ1"/>
<accession>A0A7S3QJJ1</accession>